<dbReference type="InterPro" id="IPR009581">
    <property type="entry name" value="FAM20_C"/>
</dbReference>
<dbReference type="PANTHER" id="PTHR12450">
    <property type="entry name" value="DENTIN MATRIX PROTEIN 4 PROTEIN FAM20"/>
    <property type="match status" value="1"/>
</dbReference>
<dbReference type="PANTHER" id="PTHR12450:SF22">
    <property type="entry name" value="EXTRACELLULAR SERINE_THREONINE PROTEIN CG31145"/>
    <property type="match status" value="1"/>
</dbReference>
<evidence type="ECO:0000313" key="12">
    <source>
        <dbReference type="Proteomes" id="UP001152320"/>
    </source>
</evidence>
<proteinExistence type="inferred from homology"/>
<keyword evidence="7" id="KW-0067">ATP-binding</keyword>
<comment type="subcellular location">
    <subcellularLocation>
        <location evidence="1">Golgi apparatus</location>
    </subcellularLocation>
</comment>
<dbReference type="GO" id="GO:0046872">
    <property type="term" value="F:metal ion binding"/>
    <property type="evidence" value="ECO:0007669"/>
    <property type="project" value="UniProtKB-KW"/>
</dbReference>
<comment type="similarity">
    <text evidence="2">Belongs to the FAM20 family.</text>
</comment>
<comment type="caution">
    <text evidence="11">The sequence shown here is derived from an EMBL/GenBank/DDBJ whole genome shotgun (WGS) entry which is preliminary data.</text>
</comment>
<organism evidence="11 12">
    <name type="scientific">Holothuria leucospilota</name>
    <name type="common">Black long sea cucumber</name>
    <name type="synonym">Mertensiothuria leucospilota</name>
    <dbReference type="NCBI Taxonomy" id="206669"/>
    <lineage>
        <taxon>Eukaryota</taxon>
        <taxon>Metazoa</taxon>
        <taxon>Echinodermata</taxon>
        <taxon>Eleutherozoa</taxon>
        <taxon>Echinozoa</taxon>
        <taxon>Holothuroidea</taxon>
        <taxon>Aspidochirotacea</taxon>
        <taxon>Aspidochirotida</taxon>
        <taxon>Holothuriidae</taxon>
        <taxon>Holothuria</taxon>
    </lineage>
</organism>
<dbReference type="InterPro" id="IPR024869">
    <property type="entry name" value="FAM20"/>
</dbReference>
<dbReference type="AlphaFoldDB" id="A0A9Q1C0D2"/>
<keyword evidence="4" id="KW-1015">Disulfide bond</keyword>
<keyword evidence="5" id="KW-0325">Glycoprotein</keyword>
<feature type="active site" evidence="6">
    <location>
        <position position="454"/>
    </location>
</feature>
<dbReference type="GO" id="GO:0005794">
    <property type="term" value="C:Golgi apparatus"/>
    <property type="evidence" value="ECO:0007669"/>
    <property type="project" value="UniProtKB-SubCell"/>
</dbReference>
<keyword evidence="12" id="KW-1185">Reference proteome</keyword>
<feature type="domain" description="FAM20 C-terminal" evidence="10">
    <location>
        <begin position="348"/>
        <end position="563"/>
    </location>
</feature>
<comment type="cofactor">
    <cofactor evidence="8">
        <name>Mn(2+)</name>
        <dbReference type="ChEBI" id="CHEBI:29035"/>
    </cofactor>
</comment>
<feature type="binding site" evidence="7">
    <location>
        <position position="302"/>
    </location>
    <ligand>
        <name>ATP</name>
        <dbReference type="ChEBI" id="CHEBI:30616"/>
    </ligand>
</feature>
<feature type="binding site" evidence="8">
    <location>
        <position position="302"/>
    </location>
    <ligand>
        <name>Mn(2+)</name>
        <dbReference type="ChEBI" id="CHEBI:29035"/>
    </ligand>
</feature>
<evidence type="ECO:0000256" key="6">
    <source>
        <dbReference type="PIRSR" id="PIRSR624869-1"/>
    </source>
</evidence>
<dbReference type="CDD" id="cd10314">
    <property type="entry name" value="FAM20_C"/>
    <property type="match status" value="1"/>
</dbReference>
<keyword evidence="3" id="KW-0333">Golgi apparatus</keyword>
<reference evidence="11" key="1">
    <citation type="submission" date="2021-10" db="EMBL/GenBank/DDBJ databases">
        <title>Tropical sea cucumber genome reveals ecological adaptation and Cuvierian tubules defense mechanism.</title>
        <authorList>
            <person name="Chen T."/>
        </authorList>
    </citation>
    <scope>NUCLEOTIDE SEQUENCE</scope>
    <source>
        <strain evidence="11">Nanhai2018</strain>
        <tissue evidence="11">Muscle</tissue>
    </source>
</reference>
<feature type="compositionally biased region" description="Acidic residues" evidence="9">
    <location>
        <begin position="584"/>
        <end position="595"/>
    </location>
</feature>
<keyword evidence="8" id="KW-0479">Metal-binding</keyword>
<feature type="binding site" evidence="7">
    <location>
        <position position="265"/>
    </location>
    <ligand>
        <name>ATP</name>
        <dbReference type="ChEBI" id="CHEBI:30616"/>
    </ligand>
</feature>
<evidence type="ECO:0000259" key="10">
    <source>
        <dbReference type="Pfam" id="PF06702"/>
    </source>
</evidence>
<evidence type="ECO:0000256" key="5">
    <source>
        <dbReference type="ARBA" id="ARBA00023180"/>
    </source>
</evidence>
<evidence type="ECO:0000256" key="1">
    <source>
        <dbReference type="ARBA" id="ARBA00004555"/>
    </source>
</evidence>
<feature type="binding site" evidence="8">
    <location>
        <position position="474"/>
    </location>
    <ligand>
        <name>Mn(2+)</name>
        <dbReference type="ChEBI" id="CHEBI:29035"/>
    </ligand>
</feature>
<keyword evidence="11" id="KW-0808">Transferase</keyword>
<feature type="binding site" evidence="7">
    <location>
        <begin position="384"/>
        <end position="387"/>
    </location>
    <ligand>
        <name>ATP</name>
        <dbReference type="ChEBI" id="CHEBI:30616"/>
    </ligand>
</feature>
<keyword evidence="11" id="KW-0723">Serine/threonine-protein kinase</keyword>
<gene>
    <name evidence="11" type="ORF">HOLleu_17419</name>
</gene>
<feature type="region of interest" description="Disordered" evidence="9">
    <location>
        <begin position="78"/>
        <end position="114"/>
    </location>
</feature>
<keyword evidence="11" id="KW-0418">Kinase</keyword>
<evidence type="ECO:0000256" key="4">
    <source>
        <dbReference type="ARBA" id="ARBA00023157"/>
    </source>
</evidence>
<dbReference type="Pfam" id="PF06702">
    <property type="entry name" value="Fam20C"/>
    <property type="match status" value="1"/>
</dbReference>
<feature type="binding site" evidence="7">
    <location>
        <position position="459"/>
    </location>
    <ligand>
        <name>ATP</name>
        <dbReference type="ChEBI" id="CHEBI:30616"/>
    </ligand>
</feature>
<dbReference type="OrthoDB" id="8583677at2759"/>
<evidence type="ECO:0000256" key="9">
    <source>
        <dbReference type="SAM" id="MobiDB-lite"/>
    </source>
</evidence>
<dbReference type="GO" id="GO:0004674">
    <property type="term" value="F:protein serine/threonine kinase activity"/>
    <property type="evidence" value="ECO:0007669"/>
    <property type="project" value="UniProtKB-KW"/>
</dbReference>
<evidence type="ECO:0000256" key="2">
    <source>
        <dbReference type="ARBA" id="ARBA00006557"/>
    </source>
</evidence>
<dbReference type="GO" id="GO:0005524">
    <property type="term" value="F:ATP binding"/>
    <property type="evidence" value="ECO:0007669"/>
    <property type="project" value="UniProtKB-KW"/>
</dbReference>
<feature type="binding site" evidence="7">
    <location>
        <position position="474"/>
    </location>
    <ligand>
        <name>ATP</name>
        <dbReference type="ChEBI" id="CHEBI:30616"/>
    </ligand>
</feature>
<feature type="compositionally biased region" description="Polar residues" evidence="9">
    <location>
        <begin position="83"/>
        <end position="93"/>
    </location>
</feature>
<sequence>MKLKQRLVCGVSAFAFTTCVIAYICVTQSQVYLDSRGLSASESRLKLHDLTGLGATGIHGTNRSDGRGKNGILLRRQLDKSMSRSGASRNQSDPDNEKDNPDGGELSKTDVKRNKLLKSEQLNRTELETYRPRNISFQPGKDVISVISSSRARPVHLPEEGNFYNIPHRYPKISAVEVVNRSKLEALFRNYPVSYQVPRQLEKHDQLVRYVQESGEKKPKIWQQFQLGINRYEVYSFNNSLIDDLLRYLAEVNIKDADEKSGGTQVKLSITFLDGGQALMKPWRVPREYETLPDHFYFSDIERHNAEIAAFHLDRILDFRRVPPVAGRWFNLSSDIYNNADESLRKTFFRSPANNLCFVGHCSYYCESETAVCGKPDTIEGSLAAYLPHFKMSPRKTWRHPWRRSYSKHKSAPWEHDLTYCKRVVMRKHPYTSGRRLLDLMDMSVFDFLIGNMDRHHYETFEHFGNFTFPIHLDHGRAFGKYQTDELSILAPLFQCCIIRKSTYERLILLSTKEYKLGDVMRESLSTDLISPVLFEPHYSALNRRLQTILKFLNKCFEQADSRDDVLKPEPLIGDYNEPLASDPGEDSDLDEFDF</sequence>
<feature type="region of interest" description="Disordered" evidence="9">
    <location>
        <begin position="567"/>
        <end position="595"/>
    </location>
</feature>
<dbReference type="Proteomes" id="UP001152320">
    <property type="component" value="Chromosome 8"/>
</dbReference>
<keyword evidence="7" id="KW-0547">Nucleotide-binding</keyword>
<evidence type="ECO:0000256" key="3">
    <source>
        <dbReference type="ARBA" id="ARBA00023034"/>
    </source>
</evidence>
<evidence type="ECO:0000313" key="11">
    <source>
        <dbReference type="EMBL" id="KAJ8036783.1"/>
    </source>
</evidence>
<keyword evidence="8" id="KW-0464">Manganese</keyword>
<accession>A0A9Q1C0D2</accession>
<feature type="binding site" evidence="7">
    <location>
        <position position="281"/>
    </location>
    <ligand>
        <name>ATP</name>
        <dbReference type="ChEBI" id="CHEBI:30616"/>
    </ligand>
</feature>
<protein>
    <submittedName>
        <fullName evidence="11">Extracellular serine/threonine protein kinase FAM20C</fullName>
    </submittedName>
</protein>
<dbReference type="EMBL" id="JAIZAY010000008">
    <property type="protein sequence ID" value="KAJ8036783.1"/>
    <property type="molecule type" value="Genomic_DNA"/>
</dbReference>
<evidence type="ECO:0000256" key="7">
    <source>
        <dbReference type="PIRSR" id="PIRSR624869-2"/>
    </source>
</evidence>
<evidence type="ECO:0000256" key="8">
    <source>
        <dbReference type="PIRSR" id="PIRSR624869-3"/>
    </source>
</evidence>
<feature type="compositionally biased region" description="Basic and acidic residues" evidence="9">
    <location>
        <begin position="95"/>
        <end position="114"/>
    </location>
</feature>
<name>A0A9Q1C0D2_HOLLE</name>